<protein>
    <submittedName>
        <fullName evidence="1">Uncharacterized protein</fullName>
    </submittedName>
</protein>
<proteinExistence type="predicted"/>
<name>A0A6N3CLX0_MEDGN</name>
<accession>A0A6N3CLX0</accession>
<evidence type="ECO:0000313" key="1">
    <source>
        <dbReference type="EMBL" id="VYU18066.1"/>
    </source>
</evidence>
<organism evidence="1">
    <name type="scientific">Mediterraneibacter gnavus</name>
    <name type="common">Ruminococcus gnavus</name>
    <dbReference type="NCBI Taxonomy" id="33038"/>
    <lineage>
        <taxon>Bacteria</taxon>
        <taxon>Bacillati</taxon>
        <taxon>Bacillota</taxon>
        <taxon>Clostridia</taxon>
        <taxon>Lachnospirales</taxon>
        <taxon>Lachnospiraceae</taxon>
        <taxon>Mediterraneibacter</taxon>
    </lineage>
</organism>
<dbReference type="AlphaFoldDB" id="A0A6N3CLX0"/>
<reference evidence="1" key="1">
    <citation type="submission" date="2019-11" db="EMBL/GenBank/DDBJ databases">
        <authorList>
            <person name="Feng L."/>
        </authorList>
    </citation>
    <scope>NUCLEOTIDE SEQUENCE</scope>
    <source>
        <strain evidence="1">RgnavusLFYP19</strain>
    </source>
</reference>
<dbReference type="RefSeq" id="WP_156729377.1">
    <property type="nucleotide sequence ID" value="NZ_CACRUK010000022.1"/>
</dbReference>
<gene>
    <name evidence="1" type="ORF">RGLFYP19_01645</name>
</gene>
<dbReference type="EMBL" id="CACRUK010000022">
    <property type="protein sequence ID" value="VYU18066.1"/>
    <property type="molecule type" value="Genomic_DNA"/>
</dbReference>
<sequence>MQLNMSEQELRNLQIYISKRNQGQTDEQVINHITKINSKTPLTQEEWHKLIFPSCNNGYVEILRFILNNIQCLNNVKEYMLHTVYGRNENINDETRLWLIEENEDNVVAVVIDLETFSMENHTKVE</sequence>